<evidence type="ECO:0000313" key="2">
    <source>
        <dbReference type="EMBL" id="OJI87019.1"/>
    </source>
</evidence>
<reference evidence="3" key="1">
    <citation type="journal article" date="2017" name="Genome Biol.">
        <title>Comparative genomics reveals high biological diversity and specific adaptations in the industrially and medically important fungal genus Aspergillus.</title>
        <authorList>
            <person name="de Vries R.P."/>
            <person name="Riley R."/>
            <person name="Wiebenga A."/>
            <person name="Aguilar-Osorio G."/>
            <person name="Amillis S."/>
            <person name="Uchima C.A."/>
            <person name="Anderluh G."/>
            <person name="Asadollahi M."/>
            <person name="Askin M."/>
            <person name="Barry K."/>
            <person name="Battaglia E."/>
            <person name="Bayram O."/>
            <person name="Benocci T."/>
            <person name="Braus-Stromeyer S.A."/>
            <person name="Caldana C."/>
            <person name="Canovas D."/>
            <person name="Cerqueira G.C."/>
            <person name="Chen F."/>
            <person name="Chen W."/>
            <person name="Choi C."/>
            <person name="Clum A."/>
            <person name="Dos Santos R.A."/>
            <person name="Damasio A.R."/>
            <person name="Diallinas G."/>
            <person name="Emri T."/>
            <person name="Fekete E."/>
            <person name="Flipphi M."/>
            <person name="Freyberg S."/>
            <person name="Gallo A."/>
            <person name="Gournas C."/>
            <person name="Habgood R."/>
            <person name="Hainaut M."/>
            <person name="Harispe M.L."/>
            <person name="Henrissat B."/>
            <person name="Hilden K.S."/>
            <person name="Hope R."/>
            <person name="Hossain A."/>
            <person name="Karabika E."/>
            <person name="Karaffa L."/>
            <person name="Karanyi Z."/>
            <person name="Krasevec N."/>
            <person name="Kuo A."/>
            <person name="Kusch H."/>
            <person name="LaButti K."/>
            <person name="Lagendijk E.L."/>
            <person name="Lapidus A."/>
            <person name="Levasseur A."/>
            <person name="Lindquist E."/>
            <person name="Lipzen A."/>
            <person name="Logrieco A.F."/>
            <person name="MacCabe A."/>
            <person name="Maekelae M.R."/>
            <person name="Malavazi I."/>
            <person name="Melin P."/>
            <person name="Meyer V."/>
            <person name="Mielnichuk N."/>
            <person name="Miskei M."/>
            <person name="Molnar A.P."/>
            <person name="Mule G."/>
            <person name="Ngan C.Y."/>
            <person name="Orejas M."/>
            <person name="Orosz E."/>
            <person name="Ouedraogo J.P."/>
            <person name="Overkamp K.M."/>
            <person name="Park H.-S."/>
            <person name="Perrone G."/>
            <person name="Piumi F."/>
            <person name="Punt P.J."/>
            <person name="Ram A.F."/>
            <person name="Ramon A."/>
            <person name="Rauscher S."/>
            <person name="Record E."/>
            <person name="Riano-Pachon D.M."/>
            <person name="Robert V."/>
            <person name="Roehrig J."/>
            <person name="Ruller R."/>
            <person name="Salamov A."/>
            <person name="Salih N.S."/>
            <person name="Samson R.A."/>
            <person name="Sandor E."/>
            <person name="Sanguinetti M."/>
            <person name="Schuetze T."/>
            <person name="Sepcic K."/>
            <person name="Shelest E."/>
            <person name="Sherlock G."/>
            <person name="Sophianopoulou V."/>
            <person name="Squina F.M."/>
            <person name="Sun H."/>
            <person name="Susca A."/>
            <person name="Todd R.B."/>
            <person name="Tsang A."/>
            <person name="Unkles S.E."/>
            <person name="van de Wiele N."/>
            <person name="van Rossen-Uffink D."/>
            <person name="Oliveira J.V."/>
            <person name="Vesth T.C."/>
            <person name="Visser J."/>
            <person name="Yu J.-H."/>
            <person name="Zhou M."/>
            <person name="Andersen M.R."/>
            <person name="Archer D.B."/>
            <person name="Baker S.E."/>
            <person name="Benoit I."/>
            <person name="Brakhage A.A."/>
            <person name="Braus G.H."/>
            <person name="Fischer R."/>
            <person name="Frisvad J.C."/>
            <person name="Goldman G.H."/>
            <person name="Houbraken J."/>
            <person name="Oakley B."/>
            <person name="Pocsi I."/>
            <person name="Scazzocchio C."/>
            <person name="Seiboth B."/>
            <person name="vanKuyk P.A."/>
            <person name="Wortman J."/>
            <person name="Dyer P.S."/>
            <person name="Grigoriev I.V."/>
        </authorList>
    </citation>
    <scope>NUCLEOTIDE SEQUENCE [LARGE SCALE GENOMIC DNA]</scope>
    <source>
        <strain evidence="3">CBS 134.48</strain>
    </source>
</reference>
<organism evidence="2 3">
    <name type="scientific">Aspergillus tubingensis (strain CBS 134.48)</name>
    <dbReference type="NCBI Taxonomy" id="767770"/>
    <lineage>
        <taxon>Eukaryota</taxon>
        <taxon>Fungi</taxon>
        <taxon>Dikarya</taxon>
        <taxon>Ascomycota</taxon>
        <taxon>Pezizomycotina</taxon>
        <taxon>Eurotiomycetes</taxon>
        <taxon>Eurotiomycetidae</taxon>
        <taxon>Eurotiales</taxon>
        <taxon>Aspergillaceae</taxon>
        <taxon>Aspergillus</taxon>
        <taxon>Aspergillus subgen. Circumdati</taxon>
    </lineage>
</organism>
<gene>
    <name evidence="2" type="ORF">ASPTUDRAFT_40092</name>
</gene>
<dbReference type="Proteomes" id="UP000184304">
    <property type="component" value="Unassembled WGS sequence"/>
</dbReference>
<proteinExistence type="predicted"/>
<accession>A0A1L9NCN1</accession>
<name>A0A1L9NCN1_ASPTC</name>
<keyword evidence="3" id="KW-1185">Reference proteome</keyword>
<protein>
    <submittedName>
        <fullName evidence="2">Uncharacterized protein</fullName>
    </submittedName>
</protein>
<evidence type="ECO:0000313" key="3">
    <source>
        <dbReference type="Proteomes" id="UP000184304"/>
    </source>
</evidence>
<dbReference type="EMBL" id="KV878187">
    <property type="protein sequence ID" value="OJI87019.1"/>
    <property type="molecule type" value="Genomic_DNA"/>
</dbReference>
<dbReference type="AlphaFoldDB" id="A0A1L9NCN1"/>
<sequence length="77" mass="8927">MPDEYYNNDHTNTNTNNNNYYDYYDSIALNEEITRTSGEIKDTGYVNHPLSCCPSRTKGTTNDSTGKKKKNRQPEKR</sequence>
<evidence type="ECO:0000256" key="1">
    <source>
        <dbReference type="SAM" id="MobiDB-lite"/>
    </source>
</evidence>
<dbReference type="VEuPathDB" id="FungiDB:ASPTUDRAFT_40092"/>
<feature type="region of interest" description="Disordered" evidence="1">
    <location>
        <begin position="40"/>
        <end position="77"/>
    </location>
</feature>